<feature type="region of interest" description="Disordered" evidence="5">
    <location>
        <begin position="148"/>
        <end position="179"/>
    </location>
</feature>
<comment type="similarity">
    <text evidence="1">Belongs to the peptidase C48 family.</text>
</comment>
<dbReference type="GO" id="GO:0005634">
    <property type="term" value="C:nucleus"/>
    <property type="evidence" value="ECO:0007669"/>
    <property type="project" value="TreeGrafter"/>
</dbReference>
<evidence type="ECO:0000256" key="4">
    <source>
        <dbReference type="ARBA" id="ARBA00022807"/>
    </source>
</evidence>
<proteinExistence type="inferred from homology"/>
<reference evidence="7 8" key="1">
    <citation type="journal article" date="2021" name="Genome Biol.">
        <title>AFLAP: assembly-free linkage analysis pipeline using k-mers from genome sequencing data.</title>
        <authorList>
            <person name="Fletcher K."/>
            <person name="Zhang L."/>
            <person name="Gil J."/>
            <person name="Han R."/>
            <person name="Cavanaugh K."/>
            <person name="Michelmore R."/>
        </authorList>
    </citation>
    <scope>NUCLEOTIDE SEQUENCE [LARGE SCALE GENOMIC DNA]</scope>
    <source>
        <strain evidence="7 8">SF5</strain>
    </source>
</reference>
<dbReference type="Proteomes" id="UP000294530">
    <property type="component" value="Unassembled WGS sequence"/>
</dbReference>
<evidence type="ECO:0000259" key="6">
    <source>
        <dbReference type="PROSITE" id="PS50600"/>
    </source>
</evidence>
<keyword evidence="4" id="KW-0788">Thiol protease</keyword>
<dbReference type="InterPro" id="IPR038765">
    <property type="entry name" value="Papain-like_cys_pep_sf"/>
</dbReference>
<dbReference type="SUPFAM" id="SSF54001">
    <property type="entry name" value="Cysteine proteinases"/>
    <property type="match status" value="1"/>
</dbReference>
<evidence type="ECO:0000256" key="3">
    <source>
        <dbReference type="ARBA" id="ARBA00022801"/>
    </source>
</evidence>
<dbReference type="InterPro" id="IPR003653">
    <property type="entry name" value="Peptidase_C48_C"/>
</dbReference>
<dbReference type="GO" id="GO:0016929">
    <property type="term" value="F:deSUMOylase activity"/>
    <property type="evidence" value="ECO:0007669"/>
    <property type="project" value="TreeGrafter"/>
</dbReference>
<evidence type="ECO:0000256" key="5">
    <source>
        <dbReference type="SAM" id="MobiDB-lite"/>
    </source>
</evidence>
<dbReference type="Pfam" id="PF02902">
    <property type="entry name" value="Peptidase_C48"/>
    <property type="match status" value="1"/>
</dbReference>
<keyword evidence="3" id="KW-0378">Hydrolase</keyword>
<dbReference type="GO" id="GO:0006508">
    <property type="term" value="P:proteolysis"/>
    <property type="evidence" value="ECO:0007669"/>
    <property type="project" value="UniProtKB-KW"/>
</dbReference>
<dbReference type="GeneID" id="94345664"/>
<keyword evidence="2" id="KW-0645">Protease</keyword>
<name>A0A976ICY6_BRELC</name>
<comment type="caution">
    <text evidence="7">The sequence shown here is derived from an EMBL/GenBank/DDBJ whole genome shotgun (WGS) entry which is preliminary data.</text>
</comment>
<dbReference type="PANTHER" id="PTHR12606:SF1">
    <property type="entry name" value="UBIQUITIN-LIKE-SPECIFIC PROTEASE 1A"/>
    <property type="match status" value="1"/>
</dbReference>
<organism evidence="7 8">
    <name type="scientific">Bremia lactucae</name>
    <name type="common">Lettuce downy mildew</name>
    <dbReference type="NCBI Taxonomy" id="4779"/>
    <lineage>
        <taxon>Eukaryota</taxon>
        <taxon>Sar</taxon>
        <taxon>Stramenopiles</taxon>
        <taxon>Oomycota</taxon>
        <taxon>Peronosporomycetes</taxon>
        <taxon>Peronosporales</taxon>
        <taxon>Peronosporaceae</taxon>
        <taxon>Bremia</taxon>
    </lineage>
</organism>
<dbReference type="GO" id="GO:0016926">
    <property type="term" value="P:protein desumoylation"/>
    <property type="evidence" value="ECO:0007669"/>
    <property type="project" value="TreeGrafter"/>
</dbReference>
<feature type="domain" description="Ubiquitin-like protease family profile" evidence="6">
    <location>
        <begin position="296"/>
        <end position="462"/>
    </location>
</feature>
<accession>A0A976ICY6</accession>
<dbReference type="AlphaFoldDB" id="A0A976ICY6"/>
<dbReference type="KEGG" id="blac:94345664"/>
<dbReference type="RefSeq" id="XP_067816821.1">
    <property type="nucleotide sequence ID" value="XM_067959993.1"/>
</dbReference>
<sequence length="498" mass="58375">MLFTTTTQQVQTSLDEWRYQQRRRDAARYSCSLQQDFPVDLLKPSLAAEACITNLSVREEVSNPEQLSFDKFRRRLEEFDREEYSPSPLKKQKVVFEKVDHVREQVKINQDIFKRLKSELRGNTDGRRSRKTVASITRMKAPIVEKHTRFESRKKDKKHDIACENEAKQEDHSSKHGHKIETNGEFLSTIRHDSYSDVSMSAKFREEEIAELLRTQQLFRTNKVDNLYYDDLAKREANTILEIVLLEEMYDLAQDVFDTEEEKSRSKQLPPELEEVVDNALHGGSLDEVLISKFNVDITRRHLQCLLPTTWLNDEVINFYFQLISDRDKALVKAGALAKPSHFFNSFFYSKVAENGYNYINVRRWTRKIDIFAMDKIFVPVHWCLAVVYMSEKRIQYYDSMHGSGSLCLKVLLRYLNDESLHKKKQKFDDAGWELVSTTLDTPQQNNGSDCGVFSCIFADYLSLNKSLSFKQRDIPFHRHRMVLHCCRGYLPLEEEGL</sequence>
<dbReference type="EMBL" id="SHOA02000014">
    <property type="protein sequence ID" value="TDH67322.1"/>
    <property type="molecule type" value="Genomic_DNA"/>
</dbReference>
<gene>
    <name evidence="7" type="ORF">CCR75_001892</name>
</gene>
<evidence type="ECO:0000313" key="7">
    <source>
        <dbReference type="EMBL" id="TDH67322.1"/>
    </source>
</evidence>
<evidence type="ECO:0000256" key="2">
    <source>
        <dbReference type="ARBA" id="ARBA00022670"/>
    </source>
</evidence>
<dbReference type="OrthoDB" id="76387at2759"/>
<dbReference type="GO" id="GO:0080090">
    <property type="term" value="P:regulation of primary metabolic process"/>
    <property type="evidence" value="ECO:0007669"/>
    <property type="project" value="UniProtKB-ARBA"/>
</dbReference>
<dbReference type="PANTHER" id="PTHR12606">
    <property type="entry name" value="SENTRIN/SUMO-SPECIFIC PROTEASE"/>
    <property type="match status" value="1"/>
</dbReference>
<dbReference type="GO" id="GO:0060255">
    <property type="term" value="P:regulation of macromolecule metabolic process"/>
    <property type="evidence" value="ECO:0007669"/>
    <property type="project" value="UniProtKB-ARBA"/>
</dbReference>
<evidence type="ECO:0000256" key="1">
    <source>
        <dbReference type="ARBA" id="ARBA00005234"/>
    </source>
</evidence>
<keyword evidence="8" id="KW-1185">Reference proteome</keyword>
<dbReference type="FunFam" id="3.40.395.10:FF:000001">
    <property type="entry name" value="Sentrin-specific protease 1"/>
    <property type="match status" value="1"/>
</dbReference>
<protein>
    <recommendedName>
        <fullName evidence="6">Ubiquitin-like protease family profile domain-containing protein</fullName>
    </recommendedName>
</protein>
<evidence type="ECO:0000313" key="8">
    <source>
        <dbReference type="Proteomes" id="UP000294530"/>
    </source>
</evidence>
<dbReference type="Gene3D" id="3.40.395.10">
    <property type="entry name" value="Adenoviral Proteinase, Chain A"/>
    <property type="match status" value="1"/>
</dbReference>
<dbReference type="PROSITE" id="PS50600">
    <property type="entry name" value="ULP_PROTEASE"/>
    <property type="match status" value="1"/>
</dbReference>